<dbReference type="Pfam" id="PF00126">
    <property type="entry name" value="HTH_1"/>
    <property type="match status" value="1"/>
</dbReference>
<dbReference type="Proteomes" id="UP001467690">
    <property type="component" value="Unassembled WGS sequence"/>
</dbReference>
<proteinExistence type="inferred from homology"/>
<dbReference type="InterPro" id="IPR036388">
    <property type="entry name" value="WH-like_DNA-bd_sf"/>
</dbReference>
<evidence type="ECO:0000313" key="7">
    <source>
        <dbReference type="Proteomes" id="UP001467690"/>
    </source>
</evidence>
<evidence type="ECO:0000256" key="4">
    <source>
        <dbReference type="ARBA" id="ARBA00023163"/>
    </source>
</evidence>
<accession>A0ABV1RCE5</accession>
<dbReference type="Gene3D" id="1.10.10.10">
    <property type="entry name" value="Winged helix-like DNA-binding domain superfamily/Winged helix DNA-binding domain"/>
    <property type="match status" value="1"/>
</dbReference>
<evidence type="ECO:0000313" key="6">
    <source>
        <dbReference type="EMBL" id="MER2490578.1"/>
    </source>
</evidence>
<keyword evidence="3" id="KW-0238">DNA-binding</keyword>
<evidence type="ECO:0000256" key="1">
    <source>
        <dbReference type="ARBA" id="ARBA00009437"/>
    </source>
</evidence>
<dbReference type="PANTHER" id="PTHR30537:SF5">
    <property type="entry name" value="HTH-TYPE TRANSCRIPTIONAL ACTIVATOR TTDR-RELATED"/>
    <property type="match status" value="1"/>
</dbReference>
<dbReference type="RefSeq" id="WP_143872825.1">
    <property type="nucleotide sequence ID" value="NZ_CP041660.1"/>
</dbReference>
<keyword evidence="4" id="KW-0804">Transcription</keyword>
<dbReference type="CDD" id="cd08422">
    <property type="entry name" value="PBP2_CrgA_like"/>
    <property type="match status" value="1"/>
</dbReference>
<keyword evidence="7" id="KW-1185">Reference proteome</keyword>
<feature type="domain" description="HTH lysR-type" evidence="5">
    <location>
        <begin position="1"/>
        <end position="58"/>
    </location>
</feature>
<comment type="caution">
    <text evidence="6">The sequence shown here is derived from an EMBL/GenBank/DDBJ whole genome shotgun (WGS) entry which is preliminary data.</text>
</comment>
<keyword evidence="2" id="KW-0805">Transcription regulation</keyword>
<dbReference type="Pfam" id="PF03466">
    <property type="entry name" value="LysR_substrate"/>
    <property type="match status" value="1"/>
</dbReference>
<sequence length="300" mass="33103">MLANDLILFSQVIELGSFSKAAEVNNLTNSVVSKRIARLEAELGVQLLYRTTRKLTPTEAGRILAVGAKNVSQATTDAVNTVSGLGEQISGHIKMSVPTISGELLLAGAVAEFCNLHPGLTVDMSMDNRFVDLINEGYDLVIRTGHLNDSSLIARHLIDSQWVVCVAPAYLAKNGTPKTPEDLIHYNCLQYAYQTTGANEWAFKTEHRNYSVQVRGSFSTNNASALRKAVLGSHGIAYLPRCLVYPDLCCGDLLELFPQHVAKRLGVYAVYPYTKQPSNKIKMLVEHIKQHYLSMSHYFC</sequence>
<dbReference type="Gene3D" id="3.40.190.290">
    <property type="match status" value="1"/>
</dbReference>
<comment type="similarity">
    <text evidence="1">Belongs to the LysR transcriptional regulatory family.</text>
</comment>
<dbReference type="SUPFAM" id="SSF53850">
    <property type="entry name" value="Periplasmic binding protein-like II"/>
    <property type="match status" value="1"/>
</dbReference>
<evidence type="ECO:0000256" key="3">
    <source>
        <dbReference type="ARBA" id="ARBA00023125"/>
    </source>
</evidence>
<evidence type="ECO:0000256" key="2">
    <source>
        <dbReference type="ARBA" id="ARBA00023015"/>
    </source>
</evidence>
<dbReference type="SUPFAM" id="SSF46785">
    <property type="entry name" value="Winged helix' DNA-binding domain"/>
    <property type="match status" value="1"/>
</dbReference>
<reference evidence="6 7" key="1">
    <citation type="submission" date="2024-06" db="EMBL/GenBank/DDBJ databases">
        <authorList>
            <person name="Chen R.Y."/>
        </authorList>
    </citation>
    <scope>NUCLEOTIDE SEQUENCE [LARGE SCALE GENOMIC DNA]</scope>
    <source>
        <strain evidence="6 7">D2</strain>
    </source>
</reference>
<organism evidence="6 7">
    <name type="scientific">Catenovulum sediminis</name>
    <dbReference type="NCBI Taxonomy" id="1740262"/>
    <lineage>
        <taxon>Bacteria</taxon>
        <taxon>Pseudomonadati</taxon>
        <taxon>Pseudomonadota</taxon>
        <taxon>Gammaproteobacteria</taxon>
        <taxon>Alteromonadales</taxon>
        <taxon>Alteromonadaceae</taxon>
        <taxon>Catenovulum</taxon>
    </lineage>
</organism>
<dbReference type="EMBL" id="JBELOE010000060">
    <property type="protein sequence ID" value="MER2490578.1"/>
    <property type="molecule type" value="Genomic_DNA"/>
</dbReference>
<dbReference type="PANTHER" id="PTHR30537">
    <property type="entry name" value="HTH-TYPE TRANSCRIPTIONAL REGULATOR"/>
    <property type="match status" value="1"/>
</dbReference>
<gene>
    <name evidence="6" type="ORF">ABS311_01595</name>
</gene>
<dbReference type="InterPro" id="IPR000847">
    <property type="entry name" value="LysR_HTH_N"/>
</dbReference>
<dbReference type="InterPro" id="IPR058163">
    <property type="entry name" value="LysR-type_TF_proteobact-type"/>
</dbReference>
<dbReference type="InterPro" id="IPR005119">
    <property type="entry name" value="LysR_subst-bd"/>
</dbReference>
<evidence type="ECO:0000259" key="5">
    <source>
        <dbReference type="PROSITE" id="PS50931"/>
    </source>
</evidence>
<dbReference type="PROSITE" id="PS50931">
    <property type="entry name" value="HTH_LYSR"/>
    <property type="match status" value="1"/>
</dbReference>
<dbReference type="InterPro" id="IPR036390">
    <property type="entry name" value="WH_DNA-bd_sf"/>
</dbReference>
<name>A0ABV1RCE5_9ALTE</name>
<protein>
    <submittedName>
        <fullName evidence="6">LysR family transcriptional regulator</fullName>
    </submittedName>
</protein>